<gene>
    <name evidence="13" type="ORF">HPODL_00463</name>
</gene>
<dbReference type="KEGG" id="opa:HPODL_00463"/>
<dbReference type="GO" id="GO:0071013">
    <property type="term" value="C:catalytic step 2 spliceosome"/>
    <property type="evidence" value="ECO:0007669"/>
    <property type="project" value="TreeGrafter"/>
</dbReference>
<evidence type="ECO:0000256" key="11">
    <source>
        <dbReference type="SAM" id="MobiDB-lite"/>
    </source>
</evidence>
<dbReference type="GO" id="GO:0070990">
    <property type="term" value="F:snRNP binding"/>
    <property type="evidence" value="ECO:0007669"/>
    <property type="project" value="TreeGrafter"/>
</dbReference>
<evidence type="ECO:0000256" key="1">
    <source>
        <dbReference type="ARBA" id="ARBA00004123"/>
    </source>
</evidence>
<dbReference type="GO" id="GO:0000398">
    <property type="term" value="P:mRNA splicing, via spliceosome"/>
    <property type="evidence" value="ECO:0007669"/>
    <property type="project" value="TreeGrafter"/>
</dbReference>
<dbReference type="eggNOG" id="KOG3168">
    <property type="taxonomic scope" value="Eukaryota"/>
</dbReference>
<comment type="subcellular location">
    <subcellularLocation>
        <location evidence="2">Cytoplasm</location>
    </subcellularLocation>
    <subcellularLocation>
        <location evidence="1">Nucleus</location>
    </subcellularLocation>
</comment>
<evidence type="ECO:0000256" key="6">
    <source>
        <dbReference type="ARBA" id="ARBA00022884"/>
    </source>
</evidence>
<comment type="similarity">
    <text evidence="3">Belongs to the snRNP SmB/SmN family.</text>
</comment>
<dbReference type="GeneID" id="25769934"/>
<evidence type="ECO:0000256" key="10">
    <source>
        <dbReference type="ARBA" id="ARBA00041355"/>
    </source>
</evidence>
<reference evidence="13 14" key="1">
    <citation type="journal article" date="2013" name="BMC Genomics">
        <title>Genome sequence and analysis of methylotrophic yeast Hansenula polymorpha DL1.</title>
        <authorList>
            <person name="Ravin N.V."/>
            <person name="Eldarov M.A."/>
            <person name="Kadnikov V.V."/>
            <person name="Beletsky A.V."/>
            <person name="Schneider J."/>
            <person name="Mardanova E.S."/>
            <person name="Smekalova E.M."/>
            <person name="Zvereva M.I."/>
            <person name="Dontsova O.A."/>
            <person name="Mardanov A.V."/>
            <person name="Skryabin K.G."/>
        </authorList>
    </citation>
    <scope>NUCLEOTIDE SEQUENCE [LARGE SCALE GENOMIC DNA]</scope>
    <source>
        <strain evidence="14">ATCC 26012 / BCRC 20466 / JCM 22074 / NRRL Y-7560 / DL-1</strain>
    </source>
</reference>
<evidence type="ECO:0000256" key="4">
    <source>
        <dbReference type="ARBA" id="ARBA00022490"/>
    </source>
</evidence>
<name>W1QJA3_OGAPD</name>
<dbReference type="GO" id="GO:0005682">
    <property type="term" value="C:U5 snRNP"/>
    <property type="evidence" value="ECO:0007669"/>
    <property type="project" value="TreeGrafter"/>
</dbReference>
<evidence type="ECO:0000256" key="7">
    <source>
        <dbReference type="ARBA" id="ARBA00023187"/>
    </source>
</evidence>
<dbReference type="InterPro" id="IPR050914">
    <property type="entry name" value="snRNP_SmB/NAA38-like"/>
</dbReference>
<dbReference type="SMART" id="SM00651">
    <property type="entry name" value="Sm"/>
    <property type="match status" value="1"/>
</dbReference>
<dbReference type="AlphaFoldDB" id="W1QJA3"/>
<dbReference type="GO" id="GO:0005737">
    <property type="term" value="C:cytoplasm"/>
    <property type="evidence" value="ECO:0007669"/>
    <property type="project" value="UniProtKB-SubCell"/>
</dbReference>
<dbReference type="SUPFAM" id="SSF50182">
    <property type="entry name" value="Sm-like ribonucleoproteins"/>
    <property type="match status" value="1"/>
</dbReference>
<accession>W1QJA3</accession>
<dbReference type="OMA" id="HDERIMI"/>
<comment type="caution">
    <text evidence="13">The sequence shown here is derived from an EMBL/GenBank/DDBJ whole genome shotgun (WGS) entry which is preliminary data.</text>
</comment>
<dbReference type="OrthoDB" id="2020720at2759"/>
<dbReference type="GO" id="GO:0005685">
    <property type="term" value="C:U1 snRNP"/>
    <property type="evidence" value="ECO:0007669"/>
    <property type="project" value="TreeGrafter"/>
</dbReference>
<dbReference type="PROSITE" id="PS52002">
    <property type="entry name" value="SM"/>
    <property type="match status" value="1"/>
</dbReference>
<evidence type="ECO:0000256" key="2">
    <source>
        <dbReference type="ARBA" id="ARBA00004496"/>
    </source>
</evidence>
<keyword evidence="6" id="KW-0694">RNA-binding</keyword>
<dbReference type="GO" id="GO:0071004">
    <property type="term" value="C:U2-type prespliceosome"/>
    <property type="evidence" value="ECO:0007669"/>
    <property type="project" value="TreeGrafter"/>
</dbReference>
<dbReference type="GO" id="GO:0005687">
    <property type="term" value="C:U4 snRNP"/>
    <property type="evidence" value="ECO:0007669"/>
    <property type="project" value="TreeGrafter"/>
</dbReference>
<evidence type="ECO:0000256" key="9">
    <source>
        <dbReference type="ARBA" id="ARBA00023274"/>
    </source>
</evidence>
<keyword evidence="9" id="KW-0687">Ribonucleoprotein</keyword>
<dbReference type="PANTHER" id="PTHR10701">
    <property type="entry name" value="SMALL NUCLEAR RIBONUCLEOPROTEIN-ASSOCIATED PROTEIN B AND N"/>
    <property type="match status" value="1"/>
</dbReference>
<sequence>MAIGQLPKKPKLANLINFRVRVTTLDTSQFTGTLLSFDSHMNLVLADAEEFRLTKRSKKQLREQKTVEVDESGISEEKRLLGLVILRGETVVSVVVEAGPNLASTKPALRLNKGKGSVKPLKTLDGAKTVRPAGVTKPRSLKRK</sequence>
<dbReference type="EMBL" id="AEOI02000005">
    <property type="protein sequence ID" value="ESX01054.1"/>
    <property type="molecule type" value="Genomic_DNA"/>
</dbReference>
<keyword evidence="8" id="KW-0539">Nucleus</keyword>
<dbReference type="PANTHER" id="PTHR10701:SF0">
    <property type="entry name" value="SMALL NUCLEAR RIBONUCLEOPROTEIN-ASSOCIATED PROTEIN B"/>
    <property type="match status" value="1"/>
</dbReference>
<dbReference type="Proteomes" id="UP000008673">
    <property type="component" value="Unassembled WGS sequence"/>
</dbReference>
<protein>
    <recommendedName>
        <fullName evidence="10">Sm protein B</fullName>
    </recommendedName>
</protein>
<organism evidence="13 14">
    <name type="scientific">Ogataea parapolymorpha (strain ATCC 26012 / BCRC 20466 / JCM 22074 / NRRL Y-7560 / DL-1)</name>
    <name type="common">Yeast</name>
    <name type="synonym">Hansenula polymorpha</name>
    <dbReference type="NCBI Taxonomy" id="871575"/>
    <lineage>
        <taxon>Eukaryota</taxon>
        <taxon>Fungi</taxon>
        <taxon>Dikarya</taxon>
        <taxon>Ascomycota</taxon>
        <taxon>Saccharomycotina</taxon>
        <taxon>Pichiomycetes</taxon>
        <taxon>Pichiales</taxon>
        <taxon>Pichiaceae</taxon>
        <taxon>Ogataea</taxon>
    </lineage>
</organism>
<dbReference type="CDD" id="cd01717">
    <property type="entry name" value="Sm_B"/>
    <property type="match status" value="1"/>
</dbReference>
<dbReference type="Pfam" id="PF01423">
    <property type="entry name" value="LSM"/>
    <property type="match status" value="1"/>
</dbReference>
<dbReference type="GO" id="GO:0046540">
    <property type="term" value="C:U4/U6 x U5 tri-snRNP complex"/>
    <property type="evidence" value="ECO:0007669"/>
    <property type="project" value="TreeGrafter"/>
</dbReference>
<keyword evidence="14" id="KW-1185">Reference proteome</keyword>
<evidence type="ECO:0000313" key="14">
    <source>
        <dbReference type="Proteomes" id="UP000008673"/>
    </source>
</evidence>
<dbReference type="GO" id="GO:0005686">
    <property type="term" value="C:U2 snRNP"/>
    <property type="evidence" value="ECO:0007669"/>
    <property type="project" value="TreeGrafter"/>
</dbReference>
<dbReference type="GO" id="GO:0003723">
    <property type="term" value="F:RNA binding"/>
    <property type="evidence" value="ECO:0007669"/>
    <property type="project" value="UniProtKB-KW"/>
</dbReference>
<dbReference type="Gene3D" id="2.30.30.100">
    <property type="match status" value="1"/>
</dbReference>
<evidence type="ECO:0000313" key="13">
    <source>
        <dbReference type="EMBL" id="ESX01054.1"/>
    </source>
</evidence>
<dbReference type="STRING" id="871575.W1QJA3"/>
<keyword evidence="4" id="KW-0963">Cytoplasm</keyword>
<proteinExistence type="inferred from homology"/>
<feature type="region of interest" description="Disordered" evidence="11">
    <location>
        <begin position="113"/>
        <end position="144"/>
    </location>
</feature>
<evidence type="ECO:0000259" key="12">
    <source>
        <dbReference type="PROSITE" id="PS52002"/>
    </source>
</evidence>
<keyword evidence="7" id="KW-0508">mRNA splicing</keyword>
<dbReference type="HOGENOM" id="CLU_076902_4_2_1"/>
<keyword evidence="5" id="KW-0507">mRNA processing</keyword>
<dbReference type="InterPro" id="IPR047575">
    <property type="entry name" value="Sm"/>
</dbReference>
<evidence type="ECO:0000256" key="5">
    <source>
        <dbReference type="ARBA" id="ARBA00022664"/>
    </source>
</evidence>
<evidence type="ECO:0000256" key="3">
    <source>
        <dbReference type="ARBA" id="ARBA00009123"/>
    </source>
</evidence>
<dbReference type="InterPro" id="IPR001163">
    <property type="entry name" value="Sm_dom_euk/arc"/>
</dbReference>
<feature type="domain" description="Sm" evidence="12">
    <location>
        <begin position="7"/>
        <end position="100"/>
    </location>
</feature>
<evidence type="ECO:0000256" key="8">
    <source>
        <dbReference type="ARBA" id="ARBA00023242"/>
    </source>
</evidence>
<dbReference type="RefSeq" id="XP_013935888.1">
    <property type="nucleotide sequence ID" value="XM_014080413.1"/>
</dbReference>
<dbReference type="InterPro" id="IPR010920">
    <property type="entry name" value="LSM_dom_sf"/>
</dbReference>